<dbReference type="Proteomes" id="UP000640786">
    <property type="component" value="Unassembled WGS sequence"/>
</dbReference>
<name>A0ABR8RE08_9BACI</name>
<dbReference type="RefSeq" id="WP_191697861.1">
    <property type="nucleotide sequence ID" value="NZ_JACSQO010000012.1"/>
</dbReference>
<accession>A0ABR8RE08</accession>
<evidence type="ECO:0000313" key="1">
    <source>
        <dbReference type="EMBL" id="MBD7946028.1"/>
    </source>
</evidence>
<sequence length="308" mass="34604">MKKSKMALAIVSTTLLLGGCNVDVENTKETKILGNGDIALDSESFVSVQDYKGDEYTLQNGEKTDKIAEENRDSIEQAVKEFFLNKYKTEVKIHNIVGAVDGASVFVESVGEPHFYTFAIVPIDVEKEKVESDKVWSQEGQIEDAISTGLYAMINDQEFSNLDKYLNEITVKNPVVGVRMEAVERVGANGFATPYYYTSASGEYFTELYNKYIEDPTISKEELKSSFEKYNFDSNLMLITITLYMKESDTDPDEALYDQIVSDIEQMEGIPQGSYSVILHDNLINAEYADGSKKSSINKTKLNEIMKE</sequence>
<comment type="caution">
    <text evidence="1">The sequence shown here is derived from an EMBL/GenBank/DDBJ whole genome shotgun (WGS) entry which is preliminary data.</text>
</comment>
<evidence type="ECO:0000313" key="2">
    <source>
        <dbReference type="Proteomes" id="UP000640786"/>
    </source>
</evidence>
<dbReference type="PROSITE" id="PS51257">
    <property type="entry name" value="PROKAR_LIPOPROTEIN"/>
    <property type="match status" value="1"/>
</dbReference>
<gene>
    <name evidence="1" type="ORF">H9650_18140</name>
</gene>
<dbReference type="Pfam" id="PF07901">
    <property type="entry name" value="DUF1672"/>
    <property type="match status" value="1"/>
</dbReference>
<protein>
    <submittedName>
        <fullName evidence="1">DUF1672 family protein</fullName>
    </submittedName>
</protein>
<reference evidence="1 2" key="1">
    <citation type="submission" date="2020-08" db="EMBL/GenBank/DDBJ databases">
        <title>A Genomic Blueprint of the Chicken Gut Microbiome.</title>
        <authorList>
            <person name="Gilroy R."/>
            <person name="Ravi A."/>
            <person name="Getino M."/>
            <person name="Pursley I."/>
            <person name="Horton D.L."/>
            <person name="Alikhan N.-F."/>
            <person name="Baker D."/>
            <person name="Gharbi K."/>
            <person name="Hall N."/>
            <person name="Watson M."/>
            <person name="Adriaenssens E.M."/>
            <person name="Foster-Nyarko E."/>
            <person name="Jarju S."/>
            <person name="Secka A."/>
            <person name="Antonio M."/>
            <person name="Oren A."/>
            <person name="Chaudhuri R."/>
            <person name="La Ragione R.M."/>
            <person name="Hildebrand F."/>
            <person name="Pallen M.J."/>
        </authorList>
    </citation>
    <scope>NUCLEOTIDE SEQUENCE [LARGE SCALE GENOMIC DNA]</scope>
    <source>
        <strain evidence="1 2">Sa2BUA9</strain>
    </source>
</reference>
<keyword evidence="2" id="KW-1185">Reference proteome</keyword>
<dbReference type="EMBL" id="JACSQO010000012">
    <property type="protein sequence ID" value="MBD7946028.1"/>
    <property type="molecule type" value="Genomic_DNA"/>
</dbReference>
<proteinExistence type="predicted"/>
<organism evidence="1 2">
    <name type="scientific">Psychrobacillus faecigallinarum</name>
    <dbReference type="NCBI Taxonomy" id="2762235"/>
    <lineage>
        <taxon>Bacteria</taxon>
        <taxon>Bacillati</taxon>
        <taxon>Bacillota</taxon>
        <taxon>Bacilli</taxon>
        <taxon>Bacillales</taxon>
        <taxon>Bacillaceae</taxon>
        <taxon>Psychrobacillus</taxon>
    </lineage>
</organism>
<dbReference type="InterPro" id="IPR012873">
    <property type="entry name" value="DUF1672"/>
</dbReference>